<dbReference type="OMA" id="STYCLLA"/>
<dbReference type="PANTHER" id="PTHR48081">
    <property type="entry name" value="AB HYDROLASE SUPERFAMILY PROTEIN C4A8.06C"/>
    <property type="match status" value="1"/>
</dbReference>
<dbReference type="InterPro" id="IPR050300">
    <property type="entry name" value="GDXG_lipolytic_enzyme"/>
</dbReference>
<evidence type="ECO:0000259" key="3">
    <source>
        <dbReference type="Pfam" id="PF20434"/>
    </source>
</evidence>
<organism evidence="4 5">
    <name type="scientific">Acanthaster planci</name>
    <name type="common">Crown-of-thorns starfish</name>
    <dbReference type="NCBI Taxonomy" id="133434"/>
    <lineage>
        <taxon>Eukaryota</taxon>
        <taxon>Metazoa</taxon>
        <taxon>Echinodermata</taxon>
        <taxon>Eleutherozoa</taxon>
        <taxon>Asterozoa</taxon>
        <taxon>Asteroidea</taxon>
        <taxon>Valvatacea</taxon>
        <taxon>Valvatida</taxon>
        <taxon>Acanthasteridae</taxon>
        <taxon>Acanthaster</taxon>
    </lineage>
</organism>
<dbReference type="Proteomes" id="UP000694845">
    <property type="component" value="Unplaced"/>
</dbReference>
<dbReference type="PANTHER" id="PTHR48081:SF33">
    <property type="entry name" value="KYNURENINE FORMAMIDASE"/>
    <property type="match status" value="1"/>
</dbReference>
<feature type="transmembrane region" description="Helical" evidence="2">
    <location>
        <begin position="12"/>
        <end position="37"/>
    </location>
</feature>
<dbReference type="InterPro" id="IPR049492">
    <property type="entry name" value="BD-FAE-like_dom"/>
</dbReference>
<reference evidence="5" key="1">
    <citation type="submission" date="2025-08" db="UniProtKB">
        <authorList>
            <consortium name="RefSeq"/>
        </authorList>
    </citation>
    <scope>IDENTIFICATION</scope>
</reference>
<evidence type="ECO:0000313" key="5">
    <source>
        <dbReference type="RefSeq" id="XP_022079766.1"/>
    </source>
</evidence>
<dbReference type="RefSeq" id="XP_022079766.1">
    <property type="nucleotide sequence ID" value="XM_022224074.1"/>
</dbReference>
<evidence type="ECO:0000256" key="2">
    <source>
        <dbReference type="SAM" id="Phobius"/>
    </source>
</evidence>
<keyword evidence="2" id="KW-0812">Transmembrane</keyword>
<proteinExistence type="predicted"/>
<evidence type="ECO:0000256" key="1">
    <source>
        <dbReference type="ARBA" id="ARBA00022801"/>
    </source>
</evidence>
<name>A0A8B7XHQ8_ACAPL</name>
<dbReference type="AlphaFoldDB" id="A0A8B7XHQ8"/>
<feature type="domain" description="BD-FAE-like" evidence="3">
    <location>
        <begin position="124"/>
        <end position="338"/>
    </location>
</feature>
<gene>
    <name evidence="5" type="primary">LOC110973342</name>
</gene>
<dbReference type="OrthoDB" id="433474at2759"/>
<keyword evidence="2" id="KW-0472">Membrane</keyword>
<evidence type="ECO:0000313" key="4">
    <source>
        <dbReference type="Proteomes" id="UP000694845"/>
    </source>
</evidence>
<dbReference type="Gene3D" id="3.40.50.1820">
    <property type="entry name" value="alpha/beta hydrolase"/>
    <property type="match status" value="1"/>
</dbReference>
<keyword evidence="4" id="KW-1185">Reference proteome</keyword>
<dbReference type="KEGG" id="aplc:110973342"/>
<protein>
    <submittedName>
        <fullName evidence="5">Probable isoprenylcysteine alpha-carbonyl methylesterase ICMEL2</fullName>
    </submittedName>
</protein>
<dbReference type="GO" id="GO:0004061">
    <property type="term" value="F:arylformamidase activity"/>
    <property type="evidence" value="ECO:0007669"/>
    <property type="project" value="TreeGrafter"/>
</dbReference>
<dbReference type="SUPFAM" id="SSF53474">
    <property type="entry name" value="alpha/beta-Hydrolases"/>
    <property type="match status" value="1"/>
</dbReference>
<keyword evidence="2" id="KW-1133">Transmembrane helix</keyword>
<accession>A0A8B7XHQ8</accession>
<dbReference type="Pfam" id="PF20434">
    <property type="entry name" value="BD-FAE"/>
    <property type="match status" value="1"/>
</dbReference>
<dbReference type="InterPro" id="IPR029058">
    <property type="entry name" value="AB_hydrolase_fold"/>
</dbReference>
<dbReference type="GeneID" id="110973342"/>
<sequence>MRHSSMNKLGRVILGASLLGLGIPYVLVVAVNCLMGWPNSRPEEGSRFQRALHPTRVLNLNYVFVQQVGMLQFLPLYLRFWKFYREAETVTRDIPYGRNSNTLDIWWPSANQSLAKDASSTDPSQQHRRPVFVYVYGGAWGSGDKNLYGLLAQSLADRLEAIVCVPNYSIYPKGIVTDMLHDLADTIAWIKTSELIRSLGGSPEQIILCGHSAGGHLVAMVTLNLAHRSVTEVQNSETSKSSSEALSLLSSVRGVIAISGVFDIADHYQFESWRGVEDMSYMWRAMDGRANFAKYSPTLVLKELDSQQIAKLPPFILIHGTEDGTVPVSASEKFASALSEDGAPVSLVIVSGGGHAPLVLDMMEEGRPFYTEMTTVVMEHVKRVLPSSTLPRHLTPPKGSTE</sequence>
<keyword evidence="1" id="KW-0378">Hydrolase</keyword>